<evidence type="ECO:0000259" key="1">
    <source>
        <dbReference type="SMART" id="SM00507"/>
    </source>
</evidence>
<dbReference type="Gene3D" id="1.10.30.50">
    <property type="match status" value="1"/>
</dbReference>
<dbReference type="Pfam" id="PF01844">
    <property type="entry name" value="HNH"/>
    <property type="match status" value="1"/>
</dbReference>
<accession>A0A372JMJ3</accession>
<dbReference type="OrthoDB" id="5422822at2"/>
<feature type="domain" description="HNH nuclease" evidence="1">
    <location>
        <begin position="49"/>
        <end position="101"/>
    </location>
</feature>
<proteinExistence type="predicted"/>
<name>A0A372JMJ3_9ACTN</name>
<protein>
    <submittedName>
        <fullName evidence="2">HNH endonuclease</fullName>
    </submittedName>
</protein>
<reference evidence="2 3" key="1">
    <citation type="submission" date="2018-08" db="EMBL/GenBank/DDBJ databases">
        <title>Actinomadura jelena sp. nov., a novel Actinomycete isolated from soil in Chad.</title>
        <authorList>
            <person name="Shi L."/>
        </authorList>
    </citation>
    <scope>NUCLEOTIDE SEQUENCE [LARGE SCALE GENOMIC DNA]</scope>
    <source>
        <strain evidence="2 3">NEAU-G17</strain>
    </source>
</reference>
<evidence type="ECO:0000313" key="2">
    <source>
        <dbReference type="EMBL" id="RFU41243.1"/>
    </source>
</evidence>
<gene>
    <name evidence="2" type="ORF">DZF91_12755</name>
</gene>
<dbReference type="InterPro" id="IPR002711">
    <property type="entry name" value="HNH"/>
</dbReference>
<evidence type="ECO:0000313" key="3">
    <source>
        <dbReference type="Proteomes" id="UP000261811"/>
    </source>
</evidence>
<dbReference type="EMBL" id="QURH01000224">
    <property type="protein sequence ID" value="RFU41243.1"/>
    <property type="molecule type" value="Genomic_DNA"/>
</dbReference>
<sequence length="242" mass="27069">MIPLVRPELPPDLASDLDRRTRELATAKPDGGVARTKWRGARSTRSSLLGHLTLMAAGLGQCMYCGESRGTSIDHFEPITRAPQRAFDWLNHLLACSHCNSNEKREQYPCDTSGRCLLVDPSRQDPRDHLWLRLTTGCYEPRSAIGAETIRVFGLNRELLPRGRSAAFHVRRAVLRDALARGAADEHEEMAVCLRALAEQPFADVLYAMVDAAERPGAVEVLGRDVVEMLKRPEVNRLVWPH</sequence>
<dbReference type="GO" id="GO:0003676">
    <property type="term" value="F:nucleic acid binding"/>
    <property type="evidence" value="ECO:0007669"/>
    <property type="project" value="InterPro"/>
</dbReference>
<dbReference type="AlphaFoldDB" id="A0A372JMJ3"/>
<dbReference type="InterPro" id="IPR003615">
    <property type="entry name" value="HNH_nuc"/>
</dbReference>
<dbReference type="GO" id="GO:0008270">
    <property type="term" value="F:zinc ion binding"/>
    <property type="evidence" value="ECO:0007669"/>
    <property type="project" value="InterPro"/>
</dbReference>
<keyword evidence="3" id="KW-1185">Reference proteome</keyword>
<dbReference type="Proteomes" id="UP000261811">
    <property type="component" value="Unassembled WGS sequence"/>
</dbReference>
<dbReference type="GO" id="GO:0004519">
    <property type="term" value="F:endonuclease activity"/>
    <property type="evidence" value="ECO:0007669"/>
    <property type="project" value="UniProtKB-KW"/>
</dbReference>
<organism evidence="2 3">
    <name type="scientific">Actinomadura logoneensis</name>
    <dbReference type="NCBI Taxonomy" id="2293572"/>
    <lineage>
        <taxon>Bacteria</taxon>
        <taxon>Bacillati</taxon>
        <taxon>Actinomycetota</taxon>
        <taxon>Actinomycetes</taxon>
        <taxon>Streptosporangiales</taxon>
        <taxon>Thermomonosporaceae</taxon>
        <taxon>Actinomadura</taxon>
    </lineage>
</organism>
<keyword evidence="2" id="KW-0540">Nuclease</keyword>
<dbReference type="RefSeq" id="WP_117357690.1">
    <property type="nucleotide sequence ID" value="NZ_QURH01000224.1"/>
</dbReference>
<keyword evidence="2" id="KW-0255">Endonuclease</keyword>
<dbReference type="CDD" id="cd00085">
    <property type="entry name" value="HNHc"/>
    <property type="match status" value="1"/>
</dbReference>
<dbReference type="SMART" id="SM00507">
    <property type="entry name" value="HNHc"/>
    <property type="match status" value="1"/>
</dbReference>
<comment type="caution">
    <text evidence="2">The sequence shown here is derived from an EMBL/GenBank/DDBJ whole genome shotgun (WGS) entry which is preliminary data.</text>
</comment>
<keyword evidence="2" id="KW-0378">Hydrolase</keyword>